<sequence length="239" mass="23361">MGVPGKRATIVGVLTAIAAAALLGLSASPAQAHNSLVSSTPAAGSVVTEQPGTFVITTNDTLLDLDGTGGGSAMQVSGPSDDVRYYGDGCASVEGASLLADIQLGQPGEYTLIWQVVSTDGHPVSNEFTFTWAPAAGVELAEGSATPPVCPGSEGEAGASNGSGDTDAANPGDSANSGSTAEQPSSDVFWILGAIVLVIVAGGVTLLALRRKPDDRASGGAPTGRGPEGSASGGTPPEG</sequence>
<proteinExistence type="predicted"/>
<dbReference type="GO" id="GO:0005507">
    <property type="term" value="F:copper ion binding"/>
    <property type="evidence" value="ECO:0007669"/>
    <property type="project" value="InterPro"/>
</dbReference>
<evidence type="ECO:0000256" key="1">
    <source>
        <dbReference type="ARBA" id="ARBA00022729"/>
    </source>
</evidence>
<evidence type="ECO:0000313" key="7">
    <source>
        <dbReference type="EMBL" id="PJJ65530.1"/>
    </source>
</evidence>
<dbReference type="RefSeq" id="WP_100343414.1">
    <property type="nucleotide sequence ID" value="NZ_PGFB01000001.1"/>
</dbReference>
<organism evidence="7 8">
    <name type="scientific">Compostimonas suwonensis</name>
    <dbReference type="NCBI Taxonomy" id="1048394"/>
    <lineage>
        <taxon>Bacteria</taxon>
        <taxon>Bacillati</taxon>
        <taxon>Actinomycetota</taxon>
        <taxon>Actinomycetes</taxon>
        <taxon>Micrococcales</taxon>
        <taxon>Microbacteriaceae</taxon>
        <taxon>Compostimonas</taxon>
    </lineage>
</organism>
<feature type="transmembrane region" description="Helical" evidence="4">
    <location>
        <begin position="188"/>
        <end position="209"/>
    </location>
</feature>
<keyword evidence="1 5" id="KW-0732">Signal</keyword>
<dbReference type="SUPFAM" id="SSF81296">
    <property type="entry name" value="E set domains"/>
    <property type="match status" value="1"/>
</dbReference>
<feature type="domain" description="CopC" evidence="6">
    <location>
        <begin position="33"/>
        <end position="131"/>
    </location>
</feature>
<dbReference type="Pfam" id="PF04234">
    <property type="entry name" value="CopC"/>
    <property type="match status" value="1"/>
</dbReference>
<feature type="signal peptide" evidence="5">
    <location>
        <begin position="1"/>
        <end position="32"/>
    </location>
</feature>
<feature type="compositionally biased region" description="Polar residues" evidence="3">
    <location>
        <begin position="173"/>
        <end position="183"/>
    </location>
</feature>
<name>A0A2M9C4S0_9MICO</name>
<feature type="region of interest" description="Disordered" evidence="3">
    <location>
        <begin position="143"/>
        <end position="183"/>
    </location>
</feature>
<feature type="chain" id="PRO_5014941992" evidence="5">
    <location>
        <begin position="33"/>
        <end position="239"/>
    </location>
</feature>
<evidence type="ECO:0000256" key="4">
    <source>
        <dbReference type="SAM" id="Phobius"/>
    </source>
</evidence>
<keyword evidence="4" id="KW-0812">Transmembrane</keyword>
<feature type="region of interest" description="Disordered" evidence="3">
    <location>
        <begin position="211"/>
        <end position="239"/>
    </location>
</feature>
<evidence type="ECO:0000256" key="5">
    <source>
        <dbReference type="SAM" id="SignalP"/>
    </source>
</evidence>
<dbReference type="EMBL" id="PGFB01000001">
    <property type="protein sequence ID" value="PJJ65530.1"/>
    <property type="molecule type" value="Genomic_DNA"/>
</dbReference>
<dbReference type="GO" id="GO:0042597">
    <property type="term" value="C:periplasmic space"/>
    <property type="evidence" value="ECO:0007669"/>
    <property type="project" value="InterPro"/>
</dbReference>
<dbReference type="InterPro" id="IPR007348">
    <property type="entry name" value="CopC_dom"/>
</dbReference>
<evidence type="ECO:0000256" key="2">
    <source>
        <dbReference type="ARBA" id="ARBA00023008"/>
    </source>
</evidence>
<protein>
    <submittedName>
        <fullName evidence="7">Methionine-rich copper-binding protein CopC</fullName>
    </submittedName>
</protein>
<keyword evidence="2" id="KW-0186">Copper</keyword>
<comment type="caution">
    <text evidence="7">The sequence shown here is derived from an EMBL/GenBank/DDBJ whole genome shotgun (WGS) entry which is preliminary data.</text>
</comment>
<evidence type="ECO:0000313" key="8">
    <source>
        <dbReference type="Proteomes" id="UP000230161"/>
    </source>
</evidence>
<keyword evidence="4" id="KW-1133">Transmembrane helix</keyword>
<reference evidence="7 8" key="1">
    <citation type="submission" date="2017-11" db="EMBL/GenBank/DDBJ databases">
        <title>Genomic Encyclopedia of Archaeal and Bacterial Type Strains, Phase II (KMG-II): From Individual Species to Whole Genera.</title>
        <authorList>
            <person name="Goeker M."/>
        </authorList>
    </citation>
    <scope>NUCLEOTIDE SEQUENCE [LARGE SCALE GENOMIC DNA]</scope>
    <source>
        <strain evidence="7 8">DSM 25625</strain>
    </source>
</reference>
<dbReference type="Gene3D" id="2.60.40.1220">
    <property type="match status" value="1"/>
</dbReference>
<keyword evidence="4" id="KW-0472">Membrane</keyword>
<dbReference type="AlphaFoldDB" id="A0A2M9C4S0"/>
<dbReference type="InterPro" id="IPR014755">
    <property type="entry name" value="Cu-Rt/internalin_Ig-like"/>
</dbReference>
<keyword evidence="8" id="KW-1185">Reference proteome</keyword>
<evidence type="ECO:0000256" key="3">
    <source>
        <dbReference type="SAM" id="MobiDB-lite"/>
    </source>
</evidence>
<evidence type="ECO:0000259" key="6">
    <source>
        <dbReference type="Pfam" id="PF04234"/>
    </source>
</evidence>
<dbReference type="GO" id="GO:0046688">
    <property type="term" value="P:response to copper ion"/>
    <property type="evidence" value="ECO:0007669"/>
    <property type="project" value="InterPro"/>
</dbReference>
<dbReference type="InterPro" id="IPR014756">
    <property type="entry name" value="Ig_E-set"/>
</dbReference>
<accession>A0A2M9C4S0</accession>
<feature type="compositionally biased region" description="Low complexity" evidence="3">
    <location>
        <begin position="152"/>
        <end position="164"/>
    </location>
</feature>
<dbReference type="Proteomes" id="UP000230161">
    <property type="component" value="Unassembled WGS sequence"/>
</dbReference>
<gene>
    <name evidence="7" type="ORF">CLV54_0563</name>
</gene>